<accession>A0A3Q9I9N8</accession>
<protein>
    <submittedName>
        <fullName evidence="3">Copper amine oxidase N-terminal domain-containing protein</fullName>
    </submittedName>
</protein>
<keyword evidence="4" id="KW-1185">Reference proteome</keyword>
<dbReference type="InterPro" id="IPR036582">
    <property type="entry name" value="Mao_N_sf"/>
</dbReference>
<dbReference type="Pfam" id="PF07833">
    <property type="entry name" value="Cu_amine_oxidN1"/>
    <property type="match status" value="1"/>
</dbReference>
<dbReference type="RefSeq" id="WP_126996668.1">
    <property type="nucleotide sequence ID" value="NZ_CP034346.1"/>
</dbReference>
<feature type="signal peptide" evidence="1">
    <location>
        <begin position="1"/>
        <end position="26"/>
    </location>
</feature>
<dbReference type="EMBL" id="CP034346">
    <property type="protein sequence ID" value="AZS14216.1"/>
    <property type="molecule type" value="Genomic_DNA"/>
</dbReference>
<sequence>MFKKWTLSLLASVMLAIPVLSASSFASPAAVELDNGKLQNNRVLIPLRDVSQHLGAQVEWDKRNQLITIVKDDTTIQLVLGSKKVQVNQSEVTLDVPAQIINGGTTYVPLRFVSQTLGADVKWDQRVRQATITLNDLQIAVNMNPGQPPASQKITMERLRQLSDMLNEANDISAIQQVRSYFAPYFTDRFINSIIRDKGLNSKYEFKDLTSPAYYTSPTTGKFSQSIDIGKNQNGDLVTMTRQAQFVYSEGIWKVDSISFKKNEIPITGA</sequence>
<evidence type="ECO:0000259" key="2">
    <source>
        <dbReference type="Pfam" id="PF07833"/>
    </source>
</evidence>
<proteinExistence type="predicted"/>
<dbReference type="Gene3D" id="3.30.457.10">
    <property type="entry name" value="Copper amine oxidase-like, N-terminal domain"/>
    <property type="match status" value="1"/>
</dbReference>
<dbReference type="InterPro" id="IPR012854">
    <property type="entry name" value="Cu_amine_oxidase-like_N"/>
</dbReference>
<feature type="chain" id="PRO_5018540857" evidence="1">
    <location>
        <begin position="27"/>
        <end position="270"/>
    </location>
</feature>
<evidence type="ECO:0000313" key="4">
    <source>
        <dbReference type="Proteomes" id="UP000270678"/>
    </source>
</evidence>
<dbReference type="OrthoDB" id="2667244at2"/>
<evidence type="ECO:0000256" key="1">
    <source>
        <dbReference type="SAM" id="SignalP"/>
    </source>
</evidence>
<feature type="domain" description="Copper amine oxidase-like N-terminal" evidence="2">
    <location>
        <begin position="38"/>
        <end position="131"/>
    </location>
</feature>
<dbReference type="AlphaFoldDB" id="A0A3Q9I9N8"/>
<dbReference type="KEGG" id="plut:EI981_06915"/>
<organism evidence="3 4">
    <name type="scientific">Paenibacillus lutimineralis</name>
    <dbReference type="NCBI Taxonomy" id="2707005"/>
    <lineage>
        <taxon>Bacteria</taxon>
        <taxon>Bacillati</taxon>
        <taxon>Bacillota</taxon>
        <taxon>Bacilli</taxon>
        <taxon>Bacillales</taxon>
        <taxon>Paenibacillaceae</taxon>
        <taxon>Paenibacillus</taxon>
    </lineage>
</organism>
<reference evidence="4" key="1">
    <citation type="submission" date="2018-12" db="EMBL/GenBank/DDBJ databases">
        <title>Complete genome sequence of Paenibacillus sp. MBLB1234.</title>
        <authorList>
            <person name="Nam Y.-D."/>
            <person name="Kang J."/>
            <person name="Chung W.-H."/>
            <person name="Park Y.S."/>
        </authorList>
    </citation>
    <scope>NUCLEOTIDE SEQUENCE [LARGE SCALE GENOMIC DNA]</scope>
    <source>
        <strain evidence="4">MBLB1234</strain>
    </source>
</reference>
<name>A0A3Q9I9N8_9BACL</name>
<evidence type="ECO:0000313" key="3">
    <source>
        <dbReference type="EMBL" id="AZS14216.1"/>
    </source>
</evidence>
<dbReference type="Proteomes" id="UP000270678">
    <property type="component" value="Chromosome"/>
</dbReference>
<gene>
    <name evidence="3" type="ORF">EI981_06915</name>
</gene>
<dbReference type="SUPFAM" id="SSF55383">
    <property type="entry name" value="Copper amine oxidase, domain N"/>
    <property type="match status" value="1"/>
</dbReference>
<keyword evidence="1" id="KW-0732">Signal</keyword>